<reference evidence="2 3" key="1">
    <citation type="submission" date="2023-06" db="EMBL/GenBank/DDBJ databases">
        <authorList>
            <person name="Oyuntsetseg B."/>
            <person name="Kim S.B."/>
        </authorList>
    </citation>
    <scope>NUCLEOTIDE SEQUENCE [LARGE SCALE GENOMIC DNA]</scope>
    <source>
        <strain evidence="2 3">2-15</strain>
    </source>
</reference>
<dbReference type="Proteomes" id="UP001236014">
    <property type="component" value="Chromosome"/>
</dbReference>
<proteinExistence type="predicted"/>
<feature type="domain" description="Bacterial bifunctional deaminase-reductase C-terminal" evidence="1">
    <location>
        <begin position="7"/>
        <end position="179"/>
    </location>
</feature>
<dbReference type="Gene3D" id="3.40.430.10">
    <property type="entry name" value="Dihydrofolate Reductase, subunit A"/>
    <property type="match status" value="1"/>
</dbReference>
<sequence length="190" mass="21163">MGDLVYYVHVSVDGCVEGPNGEFDWPRMGPELSAHSHELSDRAAVFAYGRRVWDMMAGFWPRAESISDDPHDIAFAPVWRKTPKVVFSHTLTDPGWDTEVLGGDLTEEVTALKARHTKDILLMGGADVPAQLSRLGLIDEYNVLVHPVVLGGDKRPFAVDAERLGLRLVESRVIDGAVVLLRYRRATEER</sequence>
<dbReference type="RefSeq" id="WP_285969087.1">
    <property type="nucleotide sequence ID" value="NZ_CP127294.1"/>
</dbReference>
<dbReference type="EMBL" id="CP127294">
    <property type="protein sequence ID" value="WIX78367.1"/>
    <property type="molecule type" value="Genomic_DNA"/>
</dbReference>
<dbReference type="KEGG" id="acab:QRX50_44620"/>
<keyword evidence="3" id="KW-1185">Reference proteome</keyword>
<dbReference type="AlphaFoldDB" id="A0A9Y2IE26"/>
<organism evidence="2 3">
    <name type="scientific">Amycolatopsis carbonis</name>
    <dbReference type="NCBI Taxonomy" id="715471"/>
    <lineage>
        <taxon>Bacteria</taxon>
        <taxon>Bacillati</taxon>
        <taxon>Actinomycetota</taxon>
        <taxon>Actinomycetes</taxon>
        <taxon>Pseudonocardiales</taxon>
        <taxon>Pseudonocardiaceae</taxon>
        <taxon>Amycolatopsis</taxon>
    </lineage>
</organism>
<evidence type="ECO:0000313" key="3">
    <source>
        <dbReference type="Proteomes" id="UP001236014"/>
    </source>
</evidence>
<accession>A0A9Y2IE26</accession>
<evidence type="ECO:0000259" key="1">
    <source>
        <dbReference type="Pfam" id="PF01872"/>
    </source>
</evidence>
<dbReference type="Pfam" id="PF01872">
    <property type="entry name" value="RibD_C"/>
    <property type="match status" value="1"/>
</dbReference>
<dbReference type="SUPFAM" id="SSF53597">
    <property type="entry name" value="Dihydrofolate reductase-like"/>
    <property type="match status" value="1"/>
</dbReference>
<dbReference type="InterPro" id="IPR002734">
    <property type="entry name" value="RibDG_C"/>
</dbReference>
<gene>
    <name evidence="2" type="ORF">QRX50_44620</name>
</gene>
<dbReference type="GO" id="GO:0009231">
    <property type="term" value="P:riboflavin biosynthetic process"/>
    <property type="evidence" value="ECO:0007669"/>
    <property type="project" value="InterPro"/>
</dbReference>
<dbReference type="InterPro" id="IPR050765">
    <property type="entry name" value="Riboflavin_Biosynth_HTPR"/>
</dbReference>
<dbReference type="InterPro" id="IPR024072">
    <property type="entry name" value="DHFR-like_dom_sf"/>
</dbReference>
<dbReference type="GO" id="GO:0008703">
    <property type="term" value="F:5-amino-6-(5-phosphoribosylamino)uracil reductase activity"/>
    <property type="evidence" value="ECO:0007669"/>
    <property type="project" value="InterPro"/>
</dbReference>
<dbReference type="PANTHER" id="PTHR38011">
    <property type="entry name" value="DIHYDROFOLATE REDUCTASE FAMILY PROTEIN (AFU_ORTHOLOGUE AFUA_8G06820)"/>
    <property type="match status" value="1"/>
</dbReference>
<name>A0A9Y2IE26_9PSEU</name>
<protein>
    <submittedName>
        <fullName evidence="2">Dihydrofolate reductase family protein</fullName>
    </submittedName>
</protein>
<dbReference type="PANTHER" id="PTHR38011:SF11">
    <property type="entry name" value="2,5-DIAMINO-6-RIBOSYLAMINO-4(3H)-PYRIMIDINONE 5'-PHOSPHATE REDUCTASE"/>
    <property type="match status" value="1"/>
</dbReference>
<evidence type="ECO:0000313" key="2">
    <source>
        <dbReference type="EMBL" id="WIX78367.1"/>
    </source>
</evidence>